<dbReference type="SMART" id="SM00886">
    <property type="entry name" value="Dabb"/>
    <property type="match status" value="1"/>
</dbReference>
<dbReference type="InterPro" id="IPR013097">
    <property type="entry name" value="Dabb"/>
</dbReference>
<organism evidence="2 3">
    <name type="scientific">Calycina marina</name>
    <dbReference type="NCBI Taxonomy" id="1763456"/>
    <lineage>
        <taxon>Eukaryota</taxon>
        <taxon>Fungi</taxon>
        <taxon>Dikarya</taxon>
        <taxon>Ascomycota</taxon>
        <taxon>Pezizomycotina</taxon>
        <taxon>Leotiomycetes</taxon>
        <taxon>Helotiales</taxon>
        <taxon>Pezizellaceae</taxon>
        <taxon>Calycina</taxon>
    </lineage>
</organism>
<dbReference type="PROSITE" id="PS51502">
    <property type="entry name" value="S_R_A_B_BARREL"/>
    <property type="match status" value="1"/>
</dbReference>
<proteinExistence type="predicted"/>
<dbReference type="Proteomes" id="UP000887226">
    <property type="component" value="Unassembled WGS sequence"/>
</dbReference>
<comment type="caution">
    <text evidence="2">The sequence shown here is derived from an EMBL/GenBank/DDBJ whole genome shotgun (WGS) entry which is preliminary data.</text>
</comment>
<name>A0A9P7ZBS9_9HELO</name>
<dbReference type="Gene3D" id="3.30.70.100">
    <property type="match status" value="1"/>
</dbReference>
<evidence type="ECO:0000259" key="1">
    <source>
        <dbReference type="PROSITE" id="PS51502"/>
    </source>
</evidence>
<dbReference type="OrthoDB" id="3830014at2759"/>
<evidence type="ECO:0000313" key="3">
    <source>
        <dbReference type="Proteomes" id="UP000887226"/>
    </source>
</evidence>
<feature type="domain" description="Stress-response A/B barrel" evidence="1">
    <location>
        <begin position="5"/>
        <end position="104"/>
    </location>
</feature>
<dbReference type="EMBL" id="MU253746">
    <property type="protein sequence ID" value="KAG9248600.1"/>
    <property type="molecule type" value="Genomic_DNA"/>
</dbReference>
<accession>A0A9P7ZBS9</accession>
<dbReference type="AlphaFoldDB" id="A0A9P7ZBS9"/>
<dbReference type="InterPro" id="IPR011008">
    <property type="entry name" value="Dimeric_a/b-barrel"/>
</dbReference>
<reference evidence="2" key="1">
    <citation type="journal article" date="2021" name="IMA Fungus">
        <title>Genomic characterization of three marine fungi, including Emericellopsis atlantica sp. nov. with signatures of a generalist lifestyle and marine biomass degradation.</title>
        <authorList>
            <person name="Hagestad O.C."/>
            <person name="Hou L."/>
            <person name="Andersen J.H."/>
            <person name="Hansen E.H."/>
            <person name="Altermark B."/>
            <person name="Li C."/>
            <person name="Kuhnert E."/>
            <person name="Cox R.J."/>
            <person name="Crous P.W."/>
            <person name="Spatafora J.W."/>
            <person name="Lail K."/>
            <person name="Amirebrahimi M."/>
            <person name="Lipzen A."/>
            <person name="Pangilinan J."/>
            <person name="Andreopoulos W."/>
            <person name="Hayes R.D."/>
            <person name="Ng V."/>
            <person name="Grigoriev I.V."/>
            <person name="Jackson S.A."/>
            <person name="Sutton T.D.S."/>
            <person name="Dobson A.D.W."/>
            <person name="Rama T."/>
        </authorList>
    </citation>
    <scope>NUCLEOTIDE SEQUENCE</scope>
    <source>
        <strain evidence="2">TRa3180A</strain>
    </source>
</reference>
<dbReference type="SUPFAM" id="SSF54909">
    <property type="entry name" value="Dimeric alpha+beta barrel"/>
    <property type="match status" value="1"/>
</dbReference>
<gene>
    <name evidence="2" type="ORF">BJ878DRAFT_476338</name>
</gene>
<dbReference type="Pfam" id="PF07876">
    <property type="entry name" value="Dabb"/>
    <property type="match status" value="1"/>
</dbReference>
<protein>
    <submittedName>
        <fullName evidence="2">Stress responsive A/B barrel domain-containing protein</fullName>
    </submittedName>
</protein>
<keyword evidence="3" id="KW-1185">Reference proteome</keyword>
<sequence>MSTQITRVTMIKVAPEHLDIALEGFKTFAQNQQKNGKPYILSMEAGPINGGQVKDRGFTFLMKSVFKSQEDMEFYMTKCEGHEAYKVYLKENAPVTALQAVTFTPGASFEI</sequence>
<evidence type="ECO:0000313" key="2">
    <source>
        <dbReference type="EMBL" id="KAG9248600.1"/>
    </source>
</evidence>